<dbReference type="InterPro" id="IPR021316">
    <property type="entry name" value="DUF2913"/>
</dbReference>
<accession>A0A557P5D5</accession>
<reference evidence="1 2" key="1">
    <citation type="submission" date="2019-07" db="EMBL/GenBank/DDBJ databases">
        <title>The draft genome sequence of Vibrio algivorus M1486.</title>
        <authorList>
            <person name="Meng X."/>
        </authorList>
    </citation>
    <scope>NUCLEOTIDE SEQUENCE [LARGE SCALE GENOMIC DNA]</scope>
    <source>
        <strain evidence="1 2">M1486</strain>
    </source>
</reference>
<dbReference type="RefSeq" id="WP_144388368.1">
    <property type="nucleotide sequence ID" value="NZ_CANNCB010000029.1"/>
</dbReference>
<organism evidence="1 2">
    <name type="scientific">Vibrio algivorus</name>
    <dbReference type="NCBI Taxonomy" id="1667024"/>
    <lineage>
        <taxon>Bacteria</taxon>
        <taxon>Pseudomonadati</taxon>
        <taxon>Pseudomonadota</taxon>
        <taxon>Gammaproteobacteria</taxon>
        <taxon>Vibrionales</taxon>
        <taxon>Vibrionaceae</taxon>
        <taxon>Vibrio</taxon>
    </lineage>
</organism>
<proteinExistence type="predicted"/>
<comment type="caution">
    <text evidence="1">The sequence shown here is derived from an EMBL/GenBank/DDBJ whole genome shotgun (WGS) entry which is preliminary data.</text>
</comment>
<dbReference type="EMBL" id="VMKJ01000021">
    <property type="protein sequence ID" value="TVO35881.1"/>
    <property type="molecule type" value="Genomic_DNA"/>
</dbReference>
<name>A0A557P5D5_9VIBR</name>
<dbReference type="OrthoDB" id="5826670at2"/>
<protein>
    <submittedName>
        <fullName evidence="1">DUF2913 family protein</fullName>
    </submittedName>
</protein>
<gene>
    <name evidence="1" type="ORF">FOF44_10845</name>
</gene>
<dbReference type="Pfam" id="PF11140">
    <property type="entry name" value="DUF2913"/>
    <property type="match status" value="1"/>
</dbReference>
<sequence length="199" mass="23236">MNNIDKKQGAYFHNLNDTVTHALLHLMFQVSLTSRYVPTAKRNEILVKFLKPKLKDRSFINIKKELKMMINIARSEDGNLEEKLYELNEQSKKAKISSREQLISLLGYLNDEHSLDSQVFDEEQKAEPEVLYMLEEHLEHCFDEFGYQIAPLSIMTGSRRAVELVSVINSHGSFKAEMYEWNEETKQAHLQLHSLHLLE</sequence>
<dbReference type="AlphaFoldDB" id="A0A557P5D5"/>
<dbReference type="Proteomes" id="UP000319828">
    <property type="component" value="Unassembled WGS sequence"/>
</dbReference>
<evidence type="ECO:0000313" key="1">
    <source>
        <dbReference type="EMBL" id="TVO35881.1"/>
    </source>
</evidence>
<evidence type="ECO:0000313" key="2">
    <source>
        <dbReference type="Proteomes" id="UP000319828"/>
    </source>
</evidence>